<protein>
    <submittedName>
        <fullName evidence="6">Heptaprenyl diphosphate synthase component 2</fullName>
        <ecNumber evidence="6">2.5.1.30</ecNumber>
    </submittedName>
</protein>
<dbReference type="AlphaFoldDB" id="A0A5J4SXC3"/>
<dbReference type="InterPro" id="IPR008949">
    <property type="entry name" value="Isoprenoid_synthase_dom_sf"/>
</dbReference>
<dbReference type="PANTHER" id="PTHR12001:SF69">
    <property type="entry name" value="ALL TRANS-POLYPRENYL-DIPHOSPHATE SYNTHASE PDSS1"/>
    <property type="match status" value="1"/>
</dbReference>
<reference evidence="6" key="1">
    <citation type="submission" date="2019-03" db="EMBL/GenBank/DDBJ databases">
        <title>Single cell metagenomics reveals metabolic interactions within the superorganism composed of flagellate Streblomastix strix and complex community of Bacteroidetes bacteria on its surface.</title>
        <authorList>
            <person name="Treitli S.C."/>
            <person name="Kolisko M."/>
            <person name="Husnik F."/>
            <person name="Keeling P."/>
            <person name="Hampl V."/>
        </authorList>
    </citation>
    <scope>NUCLEOTIDE SEQUENCE</scope>
    <source>
        <strain evidence="6">STM</strain>
    </source>
</reference>
<proteinExistence type="inferred from homology"/>
<comment type="cofactor">
    <cofactor evidence="1">
        <name>Mg(2+)</name>
        <dbReference type="ChEBI" id="CHEBI:18420"/>
    </cofactor>
</comment>
<evidence type="ECO:0000256" key="2">
    <source>
        <dbReference type="ARBA" id="ARBA00006706"/>
    </source>
</evidence>
<dbReference type="CDD" id="cd00685">
    <property type="entry name" value="Trans_IPPS_HT"/>
    <property type="match status" value="1"/>
</dbReference>
<name>A0A5J4SXC3_9ZZZZ</name>
<dbReference type="PANTHER" id="PTHR12001">
    <property type="entry name" value="GERANYLGERANYL PYROPHOSPHATE SYNTHASE"/>
    <property type="match status" value="1"/>
</dbReference>
<evidence type="ECO:0000313" key="6">
    <source>
        <dbReference type="EMBL" id="KAA6350422.1"/>
    </source>
</evidence>
<keyword evidence="4" id="KW-0479">Metal-binding</keyword>
<dbReference type="SUPFAM" id="SSF48576">
    <property type="entry name" value="Terpenoid synthases"/>
    <property type="match status" value="1"/>
</dbReference>
<dbReference type="EC" id="2.5.1.30" evidence="6"/>
<dbReference type="SFLD" id="SFLDS00005">
    <property type="entry name" value="Isoprenoid_Synthase_Type_I"/>
    <property type="match status" value="1"/>
</dbReference>
<dbReference type="GO" id="GO:0008299">
    <property type="term" value="P:isoprenoid biosynthetic process"/>
    <property type="evidence" value="ECO:0007669"/>
    <property type="project" value="InterPro"/>
</dbReference>
<evidence type="ECO:0000256" key="4">
    <source>
        <dbReference type="ARBA" id="ARBA00022723"/>
    </source>
</evidence>
<accession>A0A5J4SXC3</accession>
<comment type="similarity">
    <text evidence="2">Belongs to the FPP/GGPP synthase family.</text>
</comment>
<dbReference type="PROSITE" id="PS00723">
    <property type="entry name" value="POLYPRENYL_SYNTHASE_1"/>
    <property type="match status" value="1"/>
</dbReference>
<dbReference type="Pfam" id="PF00348">
    <property type="entry name" value="polyprenyl_synt"/>
    <property type="match status" value="1"/>
</dbReference>
<gene>
    <name evidence="6" type="ORF">EZS27_002149</name>
</gene>
<organism evidence="6">
    <name type="scientific">termite gut metagenome</name>
    <dbReference type="NCBI Taxonomy" id="433724"/>
    <lineage>
        <taxon>unclassified sequences</taxon>
        <taxon>metagenomes</taxon>
        <taxon>organismal metagenomes</taxon>
    </lineage>
</organism>
<dbReference type="InterPro" id="IPR033749">
    <property type="entry name" value="Polyprenyl_synt_CS"/>
</dbReference>
<keyword evidence="5" id="KW-0460">Magnesium</keyword>
<dbReference type="Gene3D" id="1.10.600.10">
    <property type="entry name" value="Farnesyl Diphosphate Synthase"/>
    <property type="match status" value="1"/>
</dbReference>
<sequence length="324" mass="36604">MNSLDLIQSPIIKELENFKDLYDCALLSDNPLFNNVVVHLKQRKGKMMRPILVLLMAKLYGDVRIEAFYAAISLELLHTASLLHDDVVDESPERRGQQSVNAVFDNKIAILTGDYLLAICLAEARKTNNNDIIVTVLDLARNLAGGELLQLANLKNQFFSEKLYFDVIIKKTAVLFSACTKSAALSMKITVDNVECSRLFGQYIGICFQIRDDIFGYFDNIEIGKPSGSDMLEGRLTLPAIYALNTFSDERARSIALKVKNRAASTEEINELTEFVKRHDGIECAQRKMNDYRKKAIDMLSRFPNTDVKAALIEYANYVVEREI</sequence>
<dbReference type="PROSITE" id="PS00444">
    <property type="entry name" value="POLYPRENYL_SYNTHASE_2"/>
    <property type="match status" value="1"/>
</dbReference>
<keyword evidence="3 6" id="KW-0808">Transferase</keyword>
<evidence type="ECO:0000256" key="3">
    <source>
        <dbReference type="ARBA" id="ARBA00022679"/>
    </source>
</evidence>
<dbReference type="InterPro" id="IPR000092">
    <property type="entry name" value="Polyprenyl_synt"/>
</dbReference>
<dbReference type="GO" id="GO:0000010">
    <property type="term" value="F:heptaprenyl diphosphate synthase activity"/>
    <property type="evidence" value="ECO:0007669"/>
    <property type="project" value="UniProtKB-EC"/>
</dbReference>
<evidence type="ECO:0000256" key="1">
    <source>
        <dbReference type="ARBA" id="ARBA00001946"/>
    </source>
</evidence>
<dbReference type="GO" id="GO:0046872">
    <property type="term" value="F:metal ion binding"/>
    <property type="evidence" value="ECO:0007669"/>
    <property type="project" value="UniProtKB-KW"/>
</dbReference>
<comment type="caution">
    <text evidence="6">The sequence shown here is derived from an EMBL/GenBank/DDBJ whole genome shotgun (WGS) entry which is preliminary data.</text>
</comment>
<dbReference type="EMBL" id="SNRY01000028">
    <property type="protein sequence ID" value="KAA6350422.1"/>
    <property type="molecule type" value="Genomic_DNA"/>
</dbReference>
<evidence type="ECO:0000256" key="5">
    <source>
        <dbReference type="ARBA" id="ARBA00022842"/>
    </source>
</evidence>